<protein>
    <submittedName>
        <fullName evidence="2">Siderophore binding protein</fullName>
    </submittedName>
</protein>
<dbReference type="InterPro" id="IPR039261">
    <property type="entry name" value="FNR_nucleotide-bd"/>
</dbReference>
<dbReference type="InterPro" id="IPR039374">
    <property type="entry name" value="SIP_fam"/>
</dbReference>
<proteinExistence type="predicted"/>
<dbReference type="Pfam" id="PF04954">
    <property type="entry name" value="SIP"/>
    <property type="match status" value="1"/>
</dbReference>
<evidence type="ECO:0000313" key="2">
    <source>
        <dbReference type="EMBL" id="CBH47883.1"/>
    </source>
</evidence>
<dbReference type="Gene3D" id="3.40.50.80">
    <property type="entry name" value="Nucleotide-binding domain of ferredoxin-NADP reductase (FNR) module"/>
    <property type="match status" value="1"/>
</dbReference>
<dbReference type="AlphaFoldDB" id="A0A3S5Y5R8"/>
<evidence type="ECO:0000313" key="3">
    <source>
        <dbReference type="Proteomes" id="UP000006892"/>
    </source>
</evidence>
<dbReference type="CDD" id="cd06193">
    <property type="entry name" value="siderophore_interacting"/>
    <property type="match status" value="1"/>
</dbReference>
<reference evidence="2" key="1">
    <citation type="journal article" date="2010" name="PLoS Genet.">
        <title>The genome of a pathogenic rhodococcus: cooptive virulence underpinned by key gene acquisitions.</title>
        <authorList>
            <person name="Letek M."/>
            <person name="Gonzalez P."/>
            <person name="Macarthur I."/>
            <person name="Rodriguez H."/>
            <person name="Freeman T.C."/>
            <person name="Valero-Rello A."/>
            <person name="Blanco M."/>
            <person name="Buckley T."/>
            <person name="Cherevach I."/>
            <person name="Fahey R."/>
            <person name="Hapeshi A."/>
            <person name="Holdstock J."/>
            <person name="Leadon D."/>
            <person name="Navas J."/>
            <person name="Ocampo A."/>
            <person name="Quail M.A."/>
            <person name="Sanders M."/>
            <person name="Scortti M.M."/>
            <person name="Prescott J.F."/>
            <person name="Fogarty U."/>
            <person name="Meijer W.G."/>
            <person name="Parkhill J."/>
            <person name="Bentley S.D."/>
            <person name="Vazquez-Boland J.A."/>
        </authorList>
    </citation>
    <scope>NUCLEOTIDE SEQUENCE [LARGE SCALE GENOMIC DNA]</scope>
    <source>
        <strain evidence="2 3">103S</strain>
    </source>
</reference>
<name>A0A3S5Y5R8_RHOH1</name>
<evidence type="ECO:0000259" key="1">
    <source>
        <dbReference type="PROSITE" id="PS51384"/>
    </source>
</evidence>
<gene>
    <name evidence="2" type="ordered locus">REQ_18150</name>
</gene>
<dbReference type="SUPFAM" id="SSF63380">
    <property type="entry name" value="Riboflavin synthase domain-like"/>
    <property type="match status" value="1"/>
</dbReference>
<dbReference type="Proteomes" id="UP001154400">
    <property type="component" value="Chromosome"/>
</dbReference>
<feature type="domain" description="FAD-binding FR-type" evidence="1">
    <location>
        <begin position="3"/>
        <end position="108"/>
    </location>
</feature>
<dbReference type="PANTHER" id="PTHR30157:SF0">
    <property type="entry name" value="NADPH-DEPENDENT FERRIC-CHELATE REDUCTASE"/>
    <property type="match status" value="1"/>
</dbReference>
<dbReference type="KEGG" id="req:REQ_18150"/>
<dbReference type="InterPro" id="IPR017927">
    <property type="entry name" value="FAD-bd_FR_type"/>
</dbReference>
<dbReference type="PROSITE" id="PS51384">
    <property type="entry name" value="FAD_FR"/>
    <property type="match status" value="1"/>
</dbReference>
<sequence length="259" mass="27561">MARKTSTWTVVRTERIARHMVRVVLGDPGFETFEPSEFTDSYVKIEFGSGDDTVLRTYTVRSVDPVAREIAIDFVVHGDEGVAGPWAASVQPGATVTLRGPGGAYTPRADADWHLIAGDESALPAISTAVAALAPDAVARVFIEVADVDDEIALPAGPGVQVSWIHRGTTSDAAGEGISGTNAPLVSAVRAMPWLPGDVHVFIHGEADAVMHGLRPYIRKEHGVPAASASISGYWRRGRTEEGFRVWKSELAAAEATAH</sequence>
<dbReference type="InterPro" id="IPR013113">
    <property type="entry name" value="SIP_FAD-bd"/>
</dbReference>
<dbReference type="Pfam" id="PF08021">
    <property type="entry name" value="FAD_binding_9"/>
    <property type="match status" value="1"/>
</dbReference>
<dbReference type="PANTHER" id="PTHR30157">
    <property type="entry name" value="FERRIC REDUCTASE, NADPH-DEPENDENT"/>
    <property type="match status" value="1"/>
</dbReference>
<dbReference type="Gene3D" id="2.40.30.10">
    <property type="entry name" value="Translation factors"/>
    <property type="match status" value="1"/>
</dbReference>
<dbReference type="EMBL" id="FN563149">
    <property type="protein sequence ID" value="CBH47883.1"/>
    <property type="molecule type" value="Genomic_DNA"/>
</dbReference>
<accession>A0A3S5Y5R8</accession>
<dbReference type="InterPro" id="IPR017938">
    <property type="entry name" value="Riboflavin_synthase-like_b-brl"/>
</dbReference>
<dbReference type="RefSeq" id="WP_013415672.1">
    <property type="nucleotide sequence ID" value="NC_014659.1"/>
</dbReference>
<dbReference type="GO" id="GO:0016491">
    <property type="term" value="F:oxidoreductase activity"/>
    <property type="evidence" value="ECO:0007669"/>
    <property type="project" value="InterPro"/>
</dbReference>
<organism evidence="2">
    <name type="scientific">Rhodococcus hoagii (strain 103S)</name>
    <name type="common">Rhodococcus equi</name>
    <dbReference type="NCBI Taxonomy" id="685727"/>
    <lineage>
        <taxon>Bacteria</taxon>
        <taxon>Bacillati</taxon>
        <taxon>Actinomycetota</taxon>
        <taxon>Actinomycetes</taxon>
        <taxon>Mycobacteriales</taxon>
        <taxon>Nocardiaceae</taxon>
        <taxon>Prescottella</taxon>
    </lineage>
</organism>
<dbReference type="InterPro" id="IPR007037">
    <property type="entry name" value="SIP_rossman_dom"/>
</dbReference>